<comment type="function">
    <text evidence="5">May act as an export chaperone for the filament capping protein FliD.</text>
</comment>
<reference evidence="8 9" key="1">
    <citation type="submission" date="2020-01" db="EMBL/GenBank/DDBJ databases">
        <title>Paenibacillus sp. nov., isolated from tomato rhizosphere.</title>
        <authorList>
            <person name="Weon H.-Y."/>
            <person name="Lee S.A."/>
        </authorList>
    </citation>
    <scope>NUCLEOTIDE SEQUENCE [LARGE SCALE GENOMIC DNA]</scope>
    <source>
        <strain evidence="8 9">12200R-189</strain>
    </source>
</reference>
<dbReference type="Pfam" id="PF05400">
    <property type="entry name" value="FliT"/>
    <property type="match status" value="1"/>
</dbReference>
<accession>A0A6C0G546</accession>
<comment type="similarity">
    <text evidence="6">Belongs to the bacillales FliT family.</text>
</comment>
<keyword evidence="3" id="KW-1005">Bacterial flagellum biogenesis</keyword>
<dbReference type="KEGG" id="plyc:GXP70_28145"/>
<keyword evidence="9" id="KW-1185">Reference proteome</keyword>
<dbReference type="RefSeq" id="WP_162359985.1">
    <property type="nucleotide sequence ID" value="NZ_CP048209.1"/>
</dbReference>
<gene>
    <name evidence="8" type="ORF">GXP70_28145</name>
</gene>
<dbReference type="InterPro" id="IPR008622">
    <property type="entry name" value="FliT"/>
</dbReference>
<evidence type="ECO:0000256" key="4">
    <source>
        <dbReference type="ARBA" id="ARBA00023186"/>
    </source>
</evidence>
<evidence type="ECO:0000256" key="6">
    <source>
        <dbReference type="ARBA" id="ARBA00093785"/>
    </source>
</evidence>
<evidence type="ECO:0000256" key="1">
    <source>
        <dbReference type="ARBA" id="ARBA00004514"/>
    </source>
</evidence>
<dbReference type="Proteomes" id="UP000476064">
    <property type="component" value="Chromosome"/>
</dbReference>
<evidence type="ECO:0000256" key="7">
    <source>
        <dbReference type="ARBA" id="ARBA00093797"/>
    </source>
</evidence>
<sequence length="108" mass="12417">MDNLLQQVLSETEFLSNNGQTEHYERFEALVELRQSLVDRIAAEGPLSAGQKMLVQAIMGHDHAIMAHMDRLKNEAAEGLIRLQGYQRQRNGYSQPAYYDGFMFDKRN</sequence>
<evidence type="ECO:0000313" key="8">
    <source>
        <dbReference type="EMBL" id="QHT63443.1"/>
    </source>
</evidence>
<dbReference type="AlphaFoldDB" id="A0A6C0G546"/>
<organism evidence="8 9">
    <name type="scientific">Paenibacillus lycopersici</name>
    <dbReference type="NCBI Taxonomy" id="2704462"/>
    <lineage>
        <taxon>Bacteria</taxon>
        <taxon>Bacillati</taxon>
        <taxon>Bacillota</taxon>
        <taxon>Bacilli</taxon>
        <taxon>Bacillales</taxon>
        <taxon>Paenibacillaceae</taxon>
        <taxon>Paenibacillus</taxon>
    </lineage>
</organism>
<evidence type="ECO:0000313" key="9">
    <source>
        <dbReference type="Proteomes" id="UP000476064"/>
    </source>
</evidence>
<evidence type="ECO:0000256" key="5">
    <source>
        <dbReference type="ARBA" id="ARBA00093765"/>
    </source>
</evidence>
<keyword evidence="2" id="KW-0963">Cytoplasm</keyword>
<protein>
    <recommendedName>
        <fullName evidence="7">Flagellar protein FliT</fullName>
    </recommendedName>
</protein>
<name>A0A6C0G546_9BACL</name>
<evidence type="ECO:0000256" key="3">
    <source>
        <dbReference type="ARBA" id="ARBA00022795"/>
    </source>
</evidence>
<proteinExistence type="inferred from homology"/>
<evidence type="ECO:0000256" key="2">
    <source>
        <dbReference type="ARBA" id="ARBA00022490"/>
    </source>
</evidence>
<keyword evidence="4" id="KW-0143">Chaperone</keyword>
<dbReference type="EMBL" id="CP048209">
    <property type="protein sequence ID" value="QHT63443.1"/>
    <property type="molecule type" value="Genomic_DNA"/>
</dbReference>
<comment type="subcellular location">
    <subcellularLocation>
        <location evidence="1">Cytoplasm</location>
        <location evidence="1">Cytosol</location>
    </subcellularLocation>
</comment>